<dbReference type="RefSeq" id="XP_035825640.1">
    <property type="nucleotide sequence ID" value="XM_035969747.1"/>
</dbReference>
<dbReference type="SUPFAM" id="SSF51206">
    <property type="entry name" value="cAMP-binding domain-like"/>
    <property type="match status" value="2"/>
</dbReference>
<feature type="region of interest" description="Disordered" evidence="1">
    <location>
        <begin position="635"/>
        <end position="736"/>
    </location>
</feature>
<dbReference type="Gene3D" id="2.60.120.10">
    <property type="entry name" value="Jelly Rolls"/>
    <property type="match status" value="2"/>
</dbReference>
<dbReference type="SMART" id="SM00100">
    <property type="entry name" value="cNMP"/>
    <property type="match status" value="1"/>
</dbReference>
<accession>A0ABM1VT98</accession>
<gene>
    <name evidence="4" type="primary">LOC101861996</name>
</gene>
<feature type="compositionally biased region" description="Polar residues" evidence="1">
    <location>
        <begin position="164"/>
        <end position="179"/>
    </location>
</feature>
<feature type="region of interest" description="Disordered" evidence="1">
    <location>
        <begin position="228"/>
        <end position="274"/>
    </location>
</feature>
<dbReference type="InterPro" id="IPR014710">
    <property type="entry name" value="RmlC-like_jellyroll"/>
</dbReference>
<feature type="compositionally biased region" description="Basic and acidic residues" evidence="1">
    <location>
        <begin position="637"/>
        <end position="654"/>
    </location>
</feature>
<dbReference type="Proteomes" id="UP000694888">
    <property type="component" value="Unplaced"/>
</dbReference>
<evidence type="ECO:0000259" key="2">
    <source>
        <dbReference type="PROSITE" id="PS50042"/>
    </source>
</evidence>
<reference evidence="4" key="1">
    <citation type="submission" date="2025-08" db="UniProtKB">
        <authorList>
            <consortium name="RefSeq"/>
        </authorList>
    </citation>
    <scope>IDENTIFICATION</scope>
</reference>
<dbReference type="Pfam" id="PF00027">
    <property type="entry name" value="cNMP_binding"/>
    <property type="match status" value="1"/>
</dbReference>
<feature type="compositionally biased region" description="Basic residues" evidence="1">
    <location>
        <begin position="46"/>
        <end position="55"/>
    </location>
</feature>
<feature type="domain" description="Cyclic nucleotide-binding" evidence="2">
    <location>
        <begin position="409"/>
        <end position="514"/>
    </location>
</feature>
<feature type="compositionally biased region" description="Low complexity" evidence="1">
    <location>
        <begin position="77"/>
        <end position="86"/>
    </location>
</feature>
<dbReference type="PROSITE" id="PS00889">
    <property type="entry name" value="CNMP_BINDING_2"/>
    <property type="match status" value="1"/>
</dbReference>
<feature type="compositionally biased region" description="Low complexity" evidence="1">
    <location>
        <begin position="263"/>
        <end position="274"/>
    </location>
</feature>
<feature type="compositionally biased region" description="Basic and acidic residues" evidence="1">
    <location>
        <begin position="180"/>
        <end position="199"/>
    </location>
</feature>
<evidence type="ECO:0000313" key="4">
    <source>
        <dbReference type="RefSeq" id="XP_035825640.1"/>
    </source>
</evidence>
<organism evidence="3 4">
    <name type="scientific">Aplysia californica</name>
    <name type="common">California sea hare</name>
    <dbReference type="NCBI Taxonomy" id="6500"/>
    <lineage>
        <taxon>Eukaryota</taxon>
        <taxon>Metazoa</taxon>
        <taxon>Spiralia</taxon>
        <taxon>Lophotrochozoa</taxon>
        <taxon>Mollusca</taxon>
        <taxon>Gastropoda</taxon>
        <taxon>Heterobranchia</taxon>
        <taxon>Euthyneura</taxon>
        <taxon>Tectipleura</taxon>
        <taxon>Aplysiida</taxon>
        <taxon>Aplysioidea</taxon>
        <taxon>Aplysiidae</taxon>
        <taxon>Aplysia</taxon>
    </lineage>
</organism>
<keyword evidence="3" id="KW-1185">Reference proteome</keyword>
<feature type="compositionally biased region" description="Basic and acidic residues" evidence="1">
    <location>
        <begin position="111"/>
        <end position="128"/>
    </location>
</feature>
<name>A0ABM1VT98_APLCA</name>
<dbReference type="GeneID" id="101861996"/>
<feature type="compositionally biased region" description="Gly residues" evidence="1">
    <location>
        <begin position="242"/>
        <end position="256"/>
    </location>
</feature>
<dbReference type="CDD" id="cd00038">
    <property type="entry name" value="CAP_ED"/>
    <property type="match status" value="1"/>
</dbReference>
<feature type="compositionally biased region" description="Polar residues" evidence="1">
    <location>
        <begin position="1"/>
        <end position="10"/>
    </location>
</feature>
<dbReference type="PANTHER" id="PTHR23011">
    <property type="entry name" value="CYCLIC NUCLEOTIDE-BINDING DOMAIN CONTAINING PROTEIN"/>
    <property type="match status" value="1"/>
</dbReference>
<feature type="compositionally biased region" description="Polar residues" evidence="1">
    <location>
        <begin position="200"/>
        <end position="214"/>
    </location>
</feature>
<feature type="compositionally biased region" description="Polar residues" evidence="1">
    <location>
        <begin position="24"/>
        <end position="33"/>
    </location>
</feature>
<dbReference type="PROSITE" id="PS50042">
    <property type="entry name" value="CNMP_BINDING_3"/>
    <property type="match status" value="1"/>
</dbReference>
<dbReference type="PANTHER" id="PTHR23011:SF28">
    <property type="entry name" value="CYCLIC NUCLEOTIDE-BINDING DOMAIN CONTAINING PROTEIN"/>
    <property type="match status" value="1"/>
</dbReference>
<dbReference type="InterPro" id="IPR018490">
    <property type="entry name" value="cNMP-bd_dom_sf"/>
</dbReference>
<evidence type="ECO:0000256" key="1">
    <source>
        <dbReference type="SAM" id="MobiDB-lite"/>
    </source>
</evidence>
<feature type="compositionally biased region" description="Basic and acidic residues" evidence="1">
    <location>
        <begin position="663"/>
        <end position="673"/>
    </location>
</feature>
<dbReference type="InterPro" id="IPR000595">
    <property type="entry name" value="cNMP-bd_dom"/>
</dbReference>
<proteinExistence type="predicted"/>
<feature type="region of interest" description="Disordered" evidence="1">
    <location>
        <begin position="1"/>
        <end position="214"/>
    </location>
</feature>
<feature type="compositionally biased region" description="Basic and acidic residues" evidence="1">
    <location>
        <begin position="88"/>
        <end position="103"/>
    </location>
</feature>
<dbReference type="InterPro" id="IPR018488">
    <property type="entry name" value="cNMP-bd_CS"/>
</dbReference>
<sequence>MSARTKSSEPPETDLDYYARPENYTGSNLNTLTRFLVAKDKEVSKKNKQSKKKSKRSDERELYKRYRHILPPDLYGSPSSSESNSDSENEKENVAELVSDKNGRSSTHYDQGAKKDQTQQTSKEKAESTDNDSAVRVKMILNNEDVVDTNSDSGYESRLRSESEQFGDSTGTMLDSEQSFADKEGRDRSRDRKQGKNKDNASATTFAGSSENNTNLFSLSHMMLGTEAQRAGERGGEEEGGGGEGGGGGGGGGGGTISEPDSRSSTVTTPTRTPLLSRRVNLAKFISVKTKLSSLAREARQTVHRQRFQRLIVGVNAVLKLAKAIIKPTDSPSALLKTFTAAATLDQPKPDDQSENMKNYGLHFDPSYYKANKEISISNEVKSFLRLPPAQRSTEQIQTAMFGLQSLPSFAEYPLHMQEKLTRVAWFEVVTPKRTIIRQGHFAENFYFILSGQALVTIHKPGEVSSQTAGMMRKGTSFGELALLHHSRRTATVTSHDTVQLLSIGRDDFFDIFMSGHGTDQMPEHIRFISQMDFMKDWPLERLLERPDQCLLHFFKRNMVILKDSKDSEWFYIVKSGSCQVLKQLKGVTGHLGPLRQQFLPSQSLMGHLQSGASFQESRIDDGRTLQRRKLRTPLFDPDRFVQQREARERREILSDSAGETSESERDVYRDGNDFQGKAFSKLRYARKPSTGTPHFGRRSSRHSPSSHMAQSPRRQRSRRHLESTPVPDPDNPLLQETQPVFVQVEILKPKDVFGLDLVNFNNSIESRSSSVSLVSLGAECIMLSKSFFIRHANDRVKKHFTDMVQPYPDEGTLQSSLQGKADWELYKKSLLGKLTSPKPTGLRGQPLTARW</sequence>
<protein>
    <submittedName>
        <fullName evidence="4">Uncharacterized protein LOC101861996</fullName>
    </submittedName>
</protein>
<evidence type="ECO:0000313" key="3">
    <source>
        <dbReference type="Proteomes" id="UP000694888"/>
    </source>
</evidence>